<evidence type="ECO:0000256" key="1">
    <source>
        <dbReference type="PROSITE-ProRule" id="PRU00175"/>
    </source>
</evidence>
<dbReference type="InterPro" id="IPR013083">
    <property type="entry name" value="Znf_RING/FYVE/PHD"/>
</dbReference>
<dbReference type="RefSeq" id="XP_033656427.1">
    <property type="nucleotide sequence ID" value="XM_033799625.1"/>
</dbReference>
<dbReference type="SMART" id="SM00184">
    <property type="entry name" value="RING"/>
    <property type="match status" value="1"/>
</dbReference>
<dbReference type="Proteomes" id="UP000800097">
    <property type="component" value="Unassembled WGS sequence"/>
</dbReference>
<accession>A0A6A6JSP6</accession>
<dbReference type="AlphaFoldDB" id="A0A6A6JSP6"/>
<proteinExistence type="predicted"/>
<dbReference type="SUPFAM" id="SSF57850">
    <property type="entry name" value="RING/U-box"/>
    <property type="match status" value="1"/>
</dbReference>
<dbReference type="InterPro" id="IPR051826">
    <property type="entry name" value="E3_ubiquitin-ligase_domain"/>
</dbReference>
<dbReference type="GO" id="GO:0008270">
    <property type="term" value="F:zinc ion binding"/>
    <property type="evidence" value="ECO:0007669"/>
    <property type="project" value="UniProtKB-KW"/>
</dbReference>
<dbReference type="InterPro" id="IPR001841">
    <property type="entry name" value="Znf_RING"/>
</dbReference>
<protein>
    <recommendedName>
        <fullName evidence="2">RING-type domain-containing protein</fullName>
    </recommendedName>
</protein>
<dbReference type="GO" id="GO:0006511">
    <property type="term" value="P:ubiquitin-dependent protein catabolic process"/>
    <property type="evidence" value="ECO:0007669"/>
    <property type="project" value="TreeGrafter"/>
</dbReference>
<keyword evidence="4" id="KW-1185">Reference proteome</keyword>
<dbReference type="PROSITE" id="PS50089">
    <property type="entry name" value="ZF_RING_2"/>
    <property type="match status" value="1"/>
</dbReference>
<evidence type="ECO:0000313" key="4">
    <source>
        <dbReference type="Proteomes" id="UP000800097"/>
    </source>
</evidence>
<name>A0A6A6JSP6_WESOR</name>
<dbReference type="GeneID" id="54552800"/>
<organism evidence="3 4">
    <name type="scientific">Westerdykella ornata</name>
    <dbReference type="NCBI Taxonomy" id="318751"/>
    <lineage>
        <taxon>Eukaryota</taxon>
        <taxon>Fungi</taxon>
        <taxon>Dikarya</taxon>
        <taxon>Ascomycota</taxon>
        <taxon>Pezizomycotina</taxon>
        <taxon>Dothideomycetes</taxon>
        <taxon>Pleosporomycetidae</taxon>
        <taxon>Pleosporales</taxon>
        <taxon>Sporormiaceae</taxon>
        <taxon>Westerdykella</taxon>
    </lineage>
</organism>
<evidence type="ECO:0000259" key="2">
    <source>
        <dbReference type="PROSITE" id="PS50089"/>
    </source>
</evidence>
<dbReference type="PANTHER" id="PTHR22765">
    <property type="entry name" value="RING FINGER AND PROTEASE ASSOCIATED DOMAIN-CONTAINING"/>
    <property type="match status" value="1"/>
</dbReference>
<reference evidence="3" key="1">
    <citation type="journal article" date="2020" name="Stud. Mycol.">
        <title>101 Dothideomycetes genomes: a test case for predicting lifestyles and emergence of pathogens.</title>
        <authorList>
            <person name="Haridas S."/>
            <person name="Albert R."/>
            <person name="Binder M."/>
            <person name="Bloem J."/>
            <person name="Labutti K."/>
            <person name="Salamov A."/>
            <person name="Andreopoulos B."/>
            <person name="Baker S."/>
            <person name="Barry K."/>
            <person name="Bills G."/>
            <person name="Bluhm B."/>
            <person name="Cannon C."/>
            <person name="Castanera R."/>
            <person name="Culley D."/>
            <person name="Daum C."/>
            <person name="Ezra D."/>
            <person name="Gonzalez J."/>
            <person name="Henrissat B."/>
            <person name="Kuo A."/>
            <person name="Liang C."/>
            <person name="Lipzen A."/>
            <person name="Lutzoni F."/>
            <person name="Magnuson J."/>
            <person name="Mondo S."/>
            <person name="Nolan M."/>
            <person name="Ohm R."/>
            <person name="Pangilinan J."/>
            <person name="Park H.-J."/>
            <person name="Ramirez L."/>
            <person name="Alfaro M."/>
            <person name="Sun H."/>
            <person name="Tritt A."/>
            <person name="Yoshinaga Y."/>
            <person name="Zwiers L.-H."/>
            <person name="Turgeon B."/>
            <person name="Goodwin S."/>
            <person name="Spatafora J."/>
            <person name="Crous P."/>
            <person name="Grigoriev I."/>
        </authorList>
    </citation>
    <scope>NUCLEOTIDE SEQUENCE</scope>
    <source>
        <strain evidence="3">CBS 379.55</strain>
    </source>
</reference>
<keyword evidence="1" id="KW-0862">Zinc</keyword>
<dbReference type="EMBL" id="ML986487">
    <property type="protein sequence ID" value="KAF2278888.1"/>
    <property type="molecule type" value="Genomic_DNA"/>
</dbReference>
<evidence type="ECO:0000313" key="3">
    <source>
        <dbReference type="EMBL" id="KAF2278888.1"/>
    </source>
</evidence>
<gene>
    <name evidence="3" type="ORF">EI97DRAFT_440396</name>
</gene>
<dbReference type="Gene3D" id="3.30.40.10">
    <property type="entry name" value="Zinc/RING finger domain, C3HC4 (zinc finger)"/>
    <property type="match status" value="1"/>
</dbReference>
<sequence>MMETWRRPYKPLMDALQRYIDEPRTLHAILTYYYKALQDVEWTLTYNDGLPVGLYERRVGHNRTLDRESARLWESHLVLRTFDITLGRLHAPHDVNHQELWAYLADQWPRYRLPRARESATYYSHRRKRNFQANSGKMFLLLCTQQHLKATRTQWARLEYLIAYQPQLADPPTNYLQQVRESVPGGMYELNKMMALSLDDDDRVQVLKIFFQIGVNIVDIWVSFREPSLWVYRSGLAQTIKSIQSELRGPLSVISAEAKRNICKINIRGVWAFVWNEVRRLSQAEHTHPSDLGWRIYATIIKAATVPSEGPDGRSKHVIRRRCQVQPDKVPWFRPDGFWGHMGFLFFLHGFGPSGRSRGDKIILDGAEAQFFDLEAELARPAKSPRRVDTRQSATQSRAHVAMHSLLLEMPTHNGECAVCMDSLCCPQKRAVSLLCCDHEFHDECIGGWIRSSSAMSNTCPQCRKVIC</sequence>
<dbReference type="GO" id="GO:0061630">
    <property type="term" value="F:ubiquitin protein ligase activity"/>
    <property type="evidence" value="ECO:0007669"/>
    <property type="project" value="TreeGrafter"/>
</dbReference>
<keyword evidence="1" id="KW-0479">Metal-binding</keyword>
<feature type="domain" description="RING-type" evidence="2">
    <location>
        <begin position="417"/>
        <end position="464"/>
    </location>
</feature>
<dbReference type="OrthoDB" id="3691873at2759"/>
<keyword evidence="1" id="KW-0863">Zinc-finger</keyword>